<feature type="non-terminal residue" evidence="1">
    <location>
        <position position="1"/>
    </location>
</feature>
<protein>
    <submittedName>
        <fullName evidence="1">Uncharacterized protein</fullName>
    </submittedName>
</protein>
<dbReference type="AlphaFoldDB" id="A0A0B7A9H4"/>
<evidence type="ECO:0000313" key="1">
    <source>
        <dbReference type="EMBL" id="CEK77322.1"/>
    </source>
</evidence>
<accession>A0A0B7A9H4</accession>
<sequence>QTYLSVCPKLLSLRMSQILVSLYVPHNFFQQNLIPYFYCYHSYNHDVYNSKLFTSSTERLRQTNLSSLHHPPTHIHIHC</sequence>
<dbReference type="EMBL" id="HACG01030457">
    <property type="protein sequence ID" value="CEK77322.1"/>
    <property type="molecule type" value="Transcribed_RNA"/>
</dbReference>
<name>A0A0B7A9H4_9EUPU</name>
<organism evidence="1">
    <name type="scientific">Arion vulgaris</name>
    <dbReference type="NCBI Taxonomy" id="1028688"/>
    <lineage>
        <taxon>Eukaryota</taxon>
        <taxon>Metazoa</taxon>
        <taxon>Spiralia</taxon>
        <taxon>Lophotrochozoa</taxon>
        <taxon>Mollusca</taxon>
        <taxon>Gastropoda</taxon>
        <taxon>Heterobranchia</taxon>
        <taxon>Euthyneura</taxon>
        <taxon>Panpulmonata</taxon>
        <taxon>Eupulmonata</taxon>
        <taxon>Stylommatophora</taxon>
        <taxon>Helicina</taxon>
        <taxon>Arionoidea</taxon>
        <taxon>Arionidae</taxon>
        <taxon>Arion</taxon>
    </lineage>
</organism>
<evidence type="ECO:0000313" key="2">
    <source>
        <dbReference type="EMBL" id="CEK77323.1"/>
    </source>
</evidence>
<dbReference type="EMBL" id="HACG01030458">
    <property type="protein sequence ID" value="CEK77323.1"/>
    <property type="molecule type" value="Transcribed_RNA"/>
</dbReference>
<gene>
    <name evidence="1" type="primary">ORF104070</name>
    <name evidence="2" type="synonym">ORF104072</name>
</gene>
<reference evidence="1" key="1">
    <citation type="submission" date="2014-12" db="EMBL/GenBank/DDBJ databases">
        <title>Insight into the proteome of Arion vulgaris.</title>
        <authorList>
            <person name="Aradska J."/>
            <person name="Bulat T."/>
            <person name="Smidak R."/>
            <person name="Sarate P."/>
            <person name="Gangsoo J."/>
            <person name="Sialana F."/>
            <person name="Bilban M."/>
            <person name="Lubec G."/>
        </authorList>
    </citation>
    <scope>NUCLEOTIDE SEQUENCE</scope>
    <source>
        <tissue evidence="1">Skin</tissue>
    </source>
</reference>
<proteinExistence type="predicted"/>